<feature type="region of interest" description="Disordered" evidence="1">
    <location>
        <begin position="97"/>
        <end position="119"/>
    </location>
</feature>
<feature type="signal peptide" evidence="2">
    <location>
        <begin position="1"/>
        <end position="26"/>
    </location>
</feature>
<dbReference type="EMBL" id="CADCTQ010000385">
    <property type="protein sequence ID" value="CAA9291410.1"/>
    <property type="molecule type" value="Genomic_DNA"/>
</dbReference>
<dbReference type="AlphaFoldDB" id="A0A6J4JZ38"/>
<evidence type="ECO:0008006" key="4">
    <source>
        <dbReference type="Google" id="ProtNLM"/>
    </source>
</evidence>
<name>A0A6J4JZ38_9SPHI</name>
<protein>
    <recommendedName>
        <fullName evidence="4">DUF4148 domain-containing protein</fullName>
    </recommendedName>
</protein>
<reference evidence="3" key="1">
    <citation type="submission" date="2020-02" db="EMBL/GenBank/DDBJ databases">
        <authorList>
            <person name="Meier V. D."/>
        </authorList>
    </citation>
    <scope>NUCLEOTIDE SEQUENCE</scope>
    <source>
        <strain evidence="3">AVDCRST_MAG56</strain>
    </source>
</reference>
<accession>A0A6J4JZ38</accession>
<organism evidence="3">
    <name type="scientific">uncultured Cytophagales bacterium</name>
    <dbReference type="NCBI Taxonomy" id="158755"/>
    <lineage>
        <taxon>Bacteria</taxon>
        <taxon>Pseudomonadati</taxon>
        <taxon>Bacteroidota</taxon>
        <taxon>Sphingobacteriia</taxon>
        <taxon>Sphingobacteriales</taxon>
        <taxon>environmental samples</taxon>
    </lineage>
</organism>
<gene>
    <name evidence="3" type="ORF">AVDCRST_MAG56-4684</name>
</gene>
<evidence type="ECO:0000256" key="2">
    <source>
        <dbReference type="SAM" id="SignalP"/>
    </source>
</evidence>
<evidence type="ECO:0000256" key="1">
    <source>
        <dbReference type="SAM" id="MobiDB-lite"/>
    </source>
</evidence>
<proteinExistence type="predicted"/>
<feature type="chain" id="PRO_5027093307" description="DUF4148 domain-containing protein" evidence="2">
    <location>
        <begin position="27"/>
        <end position="119"/>
    </location>
</feature>
<sequence length="119" mass="13298">MKLELVRLFLLCGIFAMVAVPARAQADSVHVALEQKISAGKLAPAEKVEWSAEDPAANADPAAEWLDGVEALQKVPEYNDREARRVRRDTLRADKLDRKAARLAQREARAAEKPRRIKN</sequence>
<evidence type="ECO:0000313" key="3">
    <source>
        <dbReference type="EMBL" id="CAA9291410.1"/>
    </source>
</evidence>
<keyword evidence="2" id="KW-0732">Signal</keyword>